<proteinExistence type="inferred from homology"/>
<protein>
    <recommendedName>
        <fullName evidence="4 7">Pre-mRNA-splicing factor PRP46</fullName>
    </recommendedName>
    <alternativeName>
        <fullName evidence="5 7">Pre-mRNA-processing protein 46</fullName>
    </alternativeName>
</protein>
<dbReference type="PANTHER" id="PTHR19923:SF0">
    <property type="entry name" value="PLEIOTROPIC REGULATOR 1"/>
    <property type="match status" value="1"/>
</dbReference>
<dbReference type="Pfam" id="PF00400">
    <property type="entry name" value="WD40"/>
    <property type="match status" value="6"/>
</dbReference>
<dbReference type="RefSeq" id="XP_066829106.1">
    <property type="nucleotide sequence ID" value="XM_066972137.1"/>
</dbReference>
<evidence type="ECO:0000256" key="7">
    <source>
        <dbReference type="RuleBase" id="RU369036"/>
    </source>
</evidence>
<evidence type="ECO:0000256" key="1">
    <source>
        <dbReference type="ARBA" id="ARBA00022574"/>
    </source>
</evidence>
<evidence type="ECO:0000313" key="9">
    <source>
        <dbReference type="Proteomes" id="UP001497383"/>
    </source>
</evidence>
<evidence type="ECO:0000256" key="6">
    <source>
        <dbReference type="PROSITE-ProRule" id="PRU00221"/>
    </source>
</evidence>
<evidence type="ECO:0000256" key="5">
    <source>
        <dbReference type="ARBA" id="ARBA00033071"/>
    </source>
</evidence>
<keyword evidence="2 7" id="KW-0677">Repeat</keyword>
<dbReference type="InterPro" id="IPR036322">
    <property type="entry name" value="WD40_repeat_dom_sf"/>
</dbReference>
<dbReference type="SMART" id="SM00320">
    <property type="entry name" value="WD40"/>
    <property type="match status" value="7"/>
</dbReference>
<feature type="repeat" description="WD" evidence="6">
    <location>
        <begin position="204"/>
        <end position="245"/>
    </location>
</feature>
<dbReference type="PANTHER" id="PTHR19923">
    <property type="entry name" value="WD40 REPEAT PROTEINPRL1/PRL2-RELATED"/>
    <property type="match status" value="1"/>
</dbReference>
<evidence type="ECO:0000256" key="2">
    <source>
        <dbReference type="ARBA" id="ARBA00022737"/>
    </source>
</evidence>
<name>A0ABP0ZIF7_9ASCO</name>
<feature type="repeat" description="WD" evidence="6">
    <location>
        <begin position="72"/>
        <end position="114"/>
    </location>
</feature>
<keyword evidence="7" id="KW-0747">Spliceosome</keyword>
<comment type="subunit">
    <text evidence="7">Associated with the spliceosome.</text>
</comment>
<keyword evidence="7" id="KW-0539">Nucleus</keyword>
<comment type="function">
    <text evidence="7">Involved in pre-mRNA splicing and required for cell cycle progression at G2/M.</text>
</comment>
<dbReference type="PROSITE" id="PS50082">
    <property type="entry name" value="WD_REPEATS_2"/>
    <property type="match status" value="4"/>
</dbReference>
<dbReference type="CDD" id="cd00200">
    <property type="entry name" value="WD40"/>
    <property type="match status" value="1"/>
</dbReference>
<dbReference type="PROSITE" id="PS50294">
    <property type="entry name" value="WD_REPEATS_REGION"/>
    <property type="match status" value="4"/>
</dbReference>
<dbReference type="InterPro" id="IPR001680">
    <property type="entry name" value="WD40_rpt"/>
</dbReference>
<reference evidence="8 9" key="1">
    <citation type="submission" date="2024-03" db="EMBL/GenBank/DDBJ databases">
        <authorList>
            <person name="Brejova B."/>
        </authorList>
    </citation>
    <scope>NUCLEOTIDE SEQUENCE [LARGE SCALE GENOMIC DNA]</scope>
    <source>
        <strain evidence="8 9">CBS 14171</strain>
    </source>
</reference>
<dbReference type="GeneID" id="92207364"/>
<evidence type="ECO:0000313" key="8">
    <source>
        <dbReference type="EMBL" id="CAK9437790.1"/>
    </source>
</evidence>
<keyword evidence="9" id="KW-1185">Reference proteome</keyword>
<dbReference type="EMBL" id="OZ022407">
    <property type="protein sequence ID" value="CAK9437790.1"/>
    <property type="molecule type" value="Genomic_DNA"/>
</dbReference>
<dbReference type="InterPro" id="IPR015943">
    <property type="entry name" value="WD40/YVTN_repeat-like_dom_sf"/>
</dbReference>
<dbReference type="Gene3D" id="2.130.10.10">
    <property type="entry name" value="YVTN repeat-like/Quinoprotein amine dehydrogenase"/>
    <property type="match status" value="1"/>
</dbReference>
<feature type="repeat" description="WD" evidence="6">
    <location>
        <begin position="162"/>
        <end position="203"/>
    </location>
</feature>
<comment type="similarity">
    <text evidence="3 7">Belongs to the WD repeat PRL1/PRL2 family.</text>
</comment>
<gene>
    <name evidence="8" type="ORF">LODBEIA_P21680</name>
</gene>
<feature type="repeat" description="WD" evidence="6">
    <location>
        <begin position="115"/>
        <end position="156"/>
    </location>
</feature>
<dbReference type="InterPro" id="IPR020472">
    <property type="entry name" value="WD40_PAC1"/>
</dbReference>
<dbReference type="Proteomes" id="UP001497383">
    <property type="component" value="Chromosome 3"/>
</dbReference>
<dbReference type="PROSITE" id="PS00678">
    <property type="entry name" value="WD_REPEATS_1"/>
    <property type="match status" value="2"/>
</dbReference>
<dbReference type="SUPFAM" id="SSF50978">
    <property type="entry name" value="WD40 repeat-like"/>
    <property type="match status" value="1"/>
</dbReference>
<keyword evidence="7" id="KW-0508">mRNA splicing</keyword>
<organism evidence="8 9">
    <name type="scientific">Lodderomyces beijingensis</name>
    <dbReference type="NCBI Taxonomy" id="1775926"/>
    <lineage>
        <taxon>Eukaryota</taxon>
        <taxon>Fungi</taxon>
        <taxon>Dikarya</taxon>
        <taxon>Ascomycota</taxon>
        <taxon>Saccharomycotina</taxon>
        <taxon>Pichiomycetes</taxon>
        <taxon>Debaryomycetaceae</taxon>
        <taxon>Candida/Lodderomyces clade</taxon>
        <taxon>Lodderomyces</taxon>
    </lineage>
</organism>
<keyword evidence="1 6" id="KW-0853">WD repeat</keyword>
<dbReference type="InterPro" id="IPR019775">
    <property type="entry name" value="WD40_repeat_CS"/>
</dbReference>
<evidence type="ECO:0000256" key="3">
    <source>
        <dbReference type="ARBA" id="ARBA00025726"/>
    </source>
</evidence>
<dbReference type="InterPro" id="IPR045241">
    <property type="entry name" value="Prp46/PLRG1-like"/>
</dbReference>
<dbReference type="PRINTS" id="PR00320">
    <property type="entry name" value="GPROTEINBRPT"/>
</dbReference>
<evidence type="ECO:0000256" key="4">
    <source>
        <dbReference type="ARBA" id="ARBA00026147"/>
    </source>
</evidence>
<comment type="subcellular location">
    <subcellularLocation>
        <location evidence="7">Nucleus</location>
    </subcellularLocation>
</comment>
<accession>A0ABP0ZIF7</accession>
<sequence>MTENTHQDPLIPPEDALSNALYKSSKLDHLFPIHNSDSPTPTATTTIAKSAISTDLGPSPYQPQWKLLRTLAGAHQGWIQAVAIDETTNNWFATGSQDATIKIWNLQNNQIRATLTGHIMGVRTLAISRRFPYLFSGSEDKTMRCWDLERSHDASGCQIRNFHGHVGGVYALALHDAVDVVLSGGRDAVVRVWDIRTSKEVALLTGHTNDITSIIADASEPQVVTSSMDGTIKLWDLRNSKCITTITQHPKSIRDMKAHPLEYTFVSGDSGGGIKQWVLPKAELLENFERDEHASGSKVINTLSINPVTNTLFAGYDDGKMDFYNYTSGKLIQSGYTRHLPGSEGAAIYASTFDMSGLRLITCEGDKSIKIWGDDDGANE</sequence>
<keyword evidence="7" id="KW-0507">mRNA processing</keyword>